<evidence type="ECO:0000313" key="1">
    <source>
        <dbReference type="EMBL" id="KKL23191.1"/>
    </source>
</evidence>
<proteinExistence type="predicted"/>
<sequence length="283" mass="32484">MSTKISWATDTWSPIIGCTKTSAGCVNCYAERMAYRLACMGQKKYQATTGILGYMQGWNGKIYCDESALDIPLHWRKGRKIFVCSMGDLFHPSVPFEFIDKVFGVMFANPWHTYQILTKRPERWIRYIQDNPARRLQDQKYIWAGITIEHPDYKNRADILRQIPTAVRFLSIEPCLADMGELNLEELDQVIVGGESGPGARPLHPDWVRSIRDQCQDAGVPFFFKQWGEWELSCAQGTRESSDEGLYGYNCRKLIIGRDTFMRVGKKKAGCLLDGKEYKEIPK</sequence>
<dbReference type="AlphaFoldDB" id="A0A0F9DZV2"/>
<comment type="caution">
    <text evidence="1">The sequence shown here is derived from an EMBL/GenBank/DDBJ whole genome shotgun (WGS) entry which is preliminary data.</text>
</comment>
<accession>A0A0F9DZV2</accession>
<dbReference type="EMBL" id="LAZR01037066">
    <property type="protein sequence ID" value="KKL23191.1"/>
    <property type="molecule type" value="Genomic_DNA"/>
</dbReference>
<reference evidence="1" key="1">
    <citation type="journal article" date="2015" name="Nature">
        <title>Complex archaea that bridge the gap between prokaryotes and eukaryotes.</title>
        <authorList>
            <person name="Spang A."/>
            <person name="Saw J.H."/>
            <person name="Jorgensen S.L."/>
            <person name="Zaremba-Niedzwiedzka K."/>
            <person name="Martijn J."/>
            <person name="Lind A.E."/>
            <person name="van Eijk R."/>
            <person name="Schleper C."/>
            <person name="Guy L."/>
            <person name="Ettema T.J."/>
        </authorList>
    </citation>
    <scope>NUCLEOTIDE SEQUENCE</scope>
</reference>
<evidence type="ECO:0008006" key="2">
    <source>
        <dbReference type="Google" id="ProtNLM"/>
    </source>
</evidence>
<dbReference type="Pfam" id="PF07505">
    <property type="entry name" value="DUF5131"/>
    <property type="match status" value="1"/>
</dbReference>
<name>A0A0F9DZV2_9ZZZZ</name>
<protein>
    <recommendedName>
        <fullName evidence="2">Phage protein Gp37/Gp68</fullName>
    </recommendedName>
</protein>
<gene>
    <name evidence="1" type="ORF">LCGC14_2427870</name>
</gene>
<dbReference type="InterPro" id="IPR011101">
    <property type="entry name" value="DUF5131"/>
</dbReference>
<organism evidence="1">
    <name type="scientific">marine sediment metagenome</name>
    <dbReference type="NCBI Taxonomy" id="412755"/>
    <lineage>
        <taxon>unclassified sequences</taxon>
        <taxon>metagenomes</taxon>
        <taxon>ecological metagenomes</taxon>
    </lineage>
</organism>